<gene>
    <name evidence="2" type="ORF">TALK_09570</name>
</gene>
<keyword evidence="3" id="KW-1185">Reference proteome</keyword>
<dbReference type="RefSeq" id="WP_085618204.1">
    <property type="nucleotide sequence ID" value="NZ_CAXBPE010000001.1"/>
</dbReference>
<dbReference type="AlphaFoldDB" id="A0A1Y2LEE9"/>
<dbReference type="Pfam" id="PF04230">
    <property type="entry name" value="PS_pyruv_trans"/>
    <property type="match status" value="1"/>
</dbReference>
<dbReference type="InterPro" id="IPR007345">
    <property type="entry name" value="Polysacch_pyruvyl_Trfase"/>
</dbReference>
<evidence type="ECO:0000259" key="1">
    <source>
        <dbReference type="Pfam" id="PF04230"/>
    </source>
</evidence>
<organism evidence="2 3">
    <name type="scientific">Thalassospira alkalitolerans</name>
    <dbReference type="NCBI Taxonomy" id="1293890"/>
    <lineage>
        <taxon>Bacteria</taxon>
        <taxon>Pseudomonadati</taxon>
        <taxon>Pseudomonadota</taxon>
        <taxon>Alphaproteobacteria</taxon>
        <taxon>Rhodospirillales</taxon>
        <taxon>Thalassospiraceae</taxon>
        <taxon>Thalassospira</taxon>
    </lineage>
</organism>
<sequence length="396" mass="46041">MARVLVMIPSGEVYDHDSVRWYNYQQIQRYIDHYHNIGDAFVYDSSLKLMNFEKLGVVEIANPDMAQIDKLREEYDYVFLRGSNYIHSGMQWRETIEVLKRLRLPVLGFGLGAQAPVKGKINLSEQTKTVLHMMADSTTSIGVRGAYTAQVLWDIGIRNVRIVGCPTAFRSNNPDMRITLPELDTVKDVGITLRREVSSSYAQNIERYLTFHRDLVKELAHRFDNVTLMAQGEPEEKKLVFGTDAQKEEAIAALKGNPSVGKWYMDDEMERLYRSKMFYSDVVSDYENLVRQKDCVLGYRLHGNLMALSNGVPSIYFTYDSRTVEFAETYQIPSYDVFSKKEFVLEDYWNQDLFDKFNRAWFQTYREMATFLTENNIDHKMVDVMARDAQPERKVA</sequence>
<accession>A0A1Y2LEE9</accession>
<dbReference type="STRING" id="1293890.TALK_09570"/>
<proteinExistence type="predicted"/>
<protein>
    <recommendedName>
        <fullName evidence="1">Polysaccharide pyruvyl transferase domain-containing protein</fullName>
    </recommendedName>
</protein>
<dbReference type="OrthoDB" id="9767435at2"/>
<evidence type="ECO:0000313" key="3">
    <source>
        <dbReference type="Proteomes" id="UP000193396"/>
    </source>
</evidence>
<dbReference type="EMBL" id="JFKB01000005">
    <property type="protein sequence ID" value="OSQ48480.1"/>
    <property type="molecule type" value="Genomic_DNA"/>
</dbReference>
<comment type="caution">
    <text evidence="2">The sequence shown here is derived from an EMBL/GenBank/DDBJ whole genome shotgun (WGS) entry which is preliminary data.</text>
</comment>
<evidence type="ECO:0000313" key="2">
    <source>
        <dbReference type="EMBL" id="OSQ48480.1"/>
    </source>
</evidence>
<reference evidence="2 3" key="1">
    <citation type="submission" date="2014-03" db="EMBL/GenBank/DDBJ databases">
        <title>The draft genome sequence of Thalassospira alkalitolerans JCM 18968.</title>
        <authorList>
            <person name="Lai Q."/>
            <person name="Shao Z."/>
        </authorList>
    </citation>
    <scope>NUCLEOTIDE SEQUENCE [LARGE SCALE GENOMIC DNA]</scope>
    <source>
        <strain evidence="2 3">JCM 18968</strain>
    </source>
</reference>
<dbReference type="Proteomes" id="UP000193396">
    <property type="component" value="Unassembled WGS sequence"/>
</dbReference>
<name>A0A1Y2LEE9_9PROT</name>
<feature type="domain" description="Polysaccharide pyruvyl transferase" evidence="1">
    <location>
        <begin position="36"/>
        <end position="321"/>
    </location>
</feature>